<dbReference type="InterPro" id="IPR011053">
    <property type="entry name" value="Single_hybrid_motif"/>
</dbReference>
<feature type="domain" description="Lipoyl-binding" evidence="5">
    <location>
        <begin position="238"/>
        <end position="313"/>
    </location>
</feature>
<dbReference type="PANTHER" id="PTHR43416:SF5">
    <property type="entry name" value="DIHYDROLIPOYLLYSINE-RESIDUE SUCCINYLTRANSFERASE COMPONENT OF 2-OXOGLUTARATE DEHYDROGENASE COMPLEX, MITOCHONDRIAL"/>
    <property type="match status" value="1"/>
</dbReference>
<evidence type="ECO:0000256" key="4">
    <source>
        <dbReference type="SAM" id="MobiDB-lite"/>
    </source>
</evidence>
<protein>
    <submittedName>
        <fullName evidence="6">Dihydrolipoamide acyltransferase, putative</fullName>
    </submittedName>
</protein>
<name>A0A0F7U700_NEOCL</name>
<evidence type="ECO:0000259" key="5">
    <source>
        <dbReference type="PROSITE" id="PS50968"/>
    </source>
</evidence>
<dbReference type="EMBL" id="LN714479">
    <property type="protein sequence ID" value="CEL65629.1"/>
    <property type="molecule type" value="Genomic_DNA"/>
</dbReference>
<dbReference type="AlphaFoldDB" id="A0A0F7U700"/>
<dbReference type="Gene3D" id="2.40.50.100">
    <property type="match status" value="1"/>
</dbReference>
<accession>A0A0F7U700</accession>
<dbReference type="GO" id="GO:0004149">
    <property type="term" value="F:dihydrolipoyllysine-residue succinyltransferase activity"/>
    <property type="evidence" value="ECO:0007669"/>
    <property type="project" value="TreeGrafter"/>
</dbReference>
<evidence type="ECO:0000256" key="3">
    <source>
        <dbReference type="ARBA" id="ARBA00022946"/>
    </source>
</evidence>
<keyword evidence="6" id="KW-0808">Transferase</keyword>
<dbReference type="PANTHER" id="PTHR43416">
    <property type="entry name" value="DIHYDROLIPOYLLYSINE-RESIDUE SUCCINYLTRANSFERASE COMPONENT OF 2-OXOGLUTARATE DEHYDROGENASE COMPLEX, MITOCHONDRIAL-RELATED"/>
    <property type="match status" value="1"/>
</dbReference>
<dbReference type="CDD" id="cd06849">
    <property type="entry name" value="lipoyl_domain"/>
    <property type="match status" value="1"/>
</dbReference>
<evidence type="ECO:0000256" key="1">
    <source>
        <dbReference type="ARBA" id="ARBA00007317"/>
    </source>
</evidence>
<reference evidence="6" key="1">
    <citation type="journal article" date="2015" name="PLoS ONE">
        <title>Comprehensive Evaluation of Toxoplasma gondii VEG and Neospora caninum LIV Genomes with Tachyzoite Stage Transcriptome and Proteome Defines Novel Transcript Features.</title>
        <authorList>
            <person name="Ramaprasad A."/>
            <person name="Mourier T."/>
            <person name="Naeem R."/>
            <person name="Malas T.B."/>
            <person name="Moussa E."/>
            <person name="Panigrahi A."/>
            <person name="Vermont S.J."/>
            <person name="Otto T.D."/>
            <person name="Wastling J."/>
            <person name="Pain A."/>
        </authorList>
    </citation>
    <scope>NUCLEOTIDE SEQUENCE</scope>
    <source>
        <strain evidence="6">Liverpool</strain>
    </source>
</reference>
<proteinExistence type="inferred from homology"/>
<dbReference type="SUPFAM" id="SSF51230">
    <property type="entry name" value="Single hybrid motif"/>
    <property type="match status" value="1"/>
</dbReference>
<evidence type="ECO:0000313" key="6">
    <source>
        <dbReference type="EMBL" id="CEL65629.1"/>
    </source>
</evidence>
<feature type="compositionally biased region" description="Low complexity" evidence="4">
    <location>
        <begin position="336"/>
        <end position="348"/>
    </location>
</feature>
<evidence type="ECO:0000256" key="2">
    <source>
        <dbReference type="ARBA" id="ARBA00022823"/>
    </source>
</evidence>
<dbReference type="PROSITE" id="PS50968">
    <property type="entry name" value="BIOTINYL_LIPOYL"/>
    <property type="match status" value="1"/>
</dbReference>
<dbReference type="InterPro" id="IPR000089">
    <property type="entry name" value="Biotin_lipoyl"/>
</dbReference>
<dbReference type="GO" id="GO:0006099">
    <property type="term" value="P:tricarboxylic acid cycle"/>
    <property type="evidence" value="ECO:0007669"/>
    <property type="project" value="TreeGrafter"/>
</dbReference>
<dbReference type="InterPro" id="IPR050537">
    <property type="entry name" value="2-oxoacid_dehydrogenase"/>
</dbReference>
<feature type="region of interest" description="Disordered" evidence="4">
    <location>
        <begin position="458"/>
        <end position="478"/>
    </location>
</feature>
<keyword evidence="2" id="KW-0450">Lipoyl</keyword>
<dbReference type="InterPro" id="IPR003016">
    <property type="entry name" value="2-oxoA_DH_lipoyl-BS"/>
</dbReference>
<gene>
    <name evidence="6" type="ORF">BN1204_014690</name>
</gene>
<dbReference type="Pfam" id="PF00364">
    <property type="entry name" value="Biotin_lipoyl"/>
    <property type="match status" value="1"/>
</dbReference>
<dbReference type="PROSITE" id="PS00189">
    <property type="entry name" value="LIPOYL"/>
    <property type="match status" value="1"/>
</dbReference>
<keyword evidence="3" id="KW-0809">Transit peptide</keyword>
<feature type="region of interest" description="Disordered" evidence="4">
    <location>
        <begin position="336"/>
        <end position="382"/>
    </location>
</feature>
<keyword evidence="6" id="KW-0012">Acyltransferase</keyword>
<comment type="similarity">
    <text evidence="1">Belongs to the 2-oxoacid dehydrogenase family.</text>
</comment>
<organism evidence="6">
    <name type="scientific">Neospora caninum (strain Liverpool)</name>
    <dbReference type="NCBI Taxonomy" id="572307"/>
    <lineage>
        <taxon>Eukaryota</taxon>
        <taxon>Sar</taxon>
        <taxon>Alveolata</taxon>
        <taxon>Apicomplexa</taxon>
        <taxon>Conoidasida</taxon>
        <taxon>Coccidia</taxon>
        <taxon>Eucoccidiorida</taxon>
        <taxon>Eimeriorina</taxon>
        <taxon>Sarcocystidae</taxon>
        <taxon>Neospora</taxon>
    </lineage>
</organism>
<sequence length="478" mass="49670">MFSPAGQAPSAPAASAVRAAWVQVKTQRFVSVLLDQQLGCTPTSISGPDATPLKAETSVEKRASFCRLRWPLSTVSVSKYPSSTFDGVSGACVFRSAAQLSRTGSRGVPGSSQSQNETLPSFCDGQSARFFHSSRALMHRSSASLICSSSDVNFPSVASNSTAFLPLPPACFLRGSSAVASVFSPFPSPCLLRRTSRRTAPFGGLPGGLSPWAAEAGAARTMGELVECRFFASAAATEHVIKVPSLGDSITEGGLLEWRKKVGDFVAVDEVVCVIETDKVTVEIHSDCSGVLLSQAAQEGDTVHVGSQLAVIDYSDAAVGAAAQVADASAKAGAEASAGGESGEPSAAKNGLRESGLEAHQAAPRAFGGSPHGSHESLVQGRRRTPHIVFKFGRRKCGAAPLAVAQEPAEPTETSEDPLLELWGVPRWRPLGEAEMEAVNLGGAGSAADALGIWSVSLNMQPPKPQKAGKNAETRKAK</sequence>